<dbReference type="PROSITE" id="PS51898">
    <property type="entry name" value="TYR_RECOMBINASE"/>
    <property type="match status" value="1"/>
</dbReference>
<dbReference type="GO" id="GO:0015074">
    <property type="term" value="P:DNA integration"/>
    <property type="evidence" value="ECO:0007669"/>
    <property type="project" value="UniProtKB-KW"/>
</dbReference>
<dbReference type="Proteomes" id="UP000586254">
    <property type="component" value="Unassembled WGS sequence"/>
</dbReference>
<protein>
    <submittedName>
        <fullName evidence="7">Site-specific integrase</fullName>
    </submittedName>
</protein>
<evidence type="ECO:0000259" key="5">
    <source>
        <dbReference type="PROSITE" id="PS51898"/>
    </source>
</evidence>
<organism evidence="7 8">
    <name type="scientific">Eubacterium callanderi</name>
    <dbReference type="NCBI Taxonomy" id="53442"/>
    <lineage>
        <taxon>Bacteria</taxon>
        <taxon>Bacillati</taxon>
        <taxon>Bacillota</taxon>
        <taxon>Clostridia</taxon>
        <taxon>Eubacteriales</taxon>
        <taxon>Eubacteriaceae</taxon>
        <taxon>Eubacterium</taxon>
    </lineage>
</organism>
<reference evidence="7 8" key="1">
    <citation type="submission" date="2020-07" db="EMBL/GenBank/DDBJ databases">
        <title>Organ Donor 1.</title>
        <authorList>
            <person name="Marsh A.J."/>
            <person name="Azcarate-Peril M.A."/>
        </authorList>
    </citation>
    <scope>NUCLEOTIDE SEQUENCE [LARGE SCALE GENOMIC DNA]</scope>
    <source>
        <strain evidence="7 8">AMC0717</strain>
    </source>
</reference>
<sequence length="336" mass="38920">MKRLKEFINFFVGTVQMDTFFDKWLESKKHLKAQTKRTYVQLINRYLRPVFGKKSVKTITDEDIQRFVNDIQKDLSAKTVHEVYRCLRAVFELAIENKIIERNPCEKTILPQKEKVEAVSLSIEDQEKLENALGESSKALDIAILLALNLGLRLSEVVALRWQDIHFNENIVTVRHSMERIPTGDGSKTVAHLGTPKTQSSQRKIPLEFEFSKCLKEYFQKQTSVQKRPDAFVVGKKDGNSYHGRTIERHFKKRLKELMISETYTFHSLRHSFATRAMESGVVIKVISALLGHSQTATTTDIYLHLSESFIRQEMMKMKDFKRKKRSGSTQVRHAA</sequence>
<evidence type="ECO:0000256" key="4">
    <source>
        <dbReference type="PROSITE-ProRule" id="PRU01248"/>
    </source>
</evidence>
<name>A0A1I5LQS6_9FIRM</name>
<dbReference type="GO" id="GO:0003677">
    <property type="term" value="F:DNA binding"/>
    <property type="evidence" value="ECO:0007669"/>
    <property type="project" value="UniProtKB-UniRule"/>
</dbReference>
<feature type="domain" description="Tyr recombinase" evidence="5">
    <location>
        <begin position="116"/>
        <end position="316"/>
    </location>
</feature>
<dbReference type="InterPro" id="IPR013762">
    <property type="entry name" value="Integrase-like_cat_sf"/>
</dbReference>
<accession>A0A1I5LQS6</accession>
<dbReference type="InterPro" id="IPR044068">
    <property type="entry name" value="CB"/>
</dbReference>
<dbReference type="Pfam" id="PF00589">
    <property type="entry name" value="Phage_integrase"/>
    <property type="match status" value="1"/>
</dbReference>
<evidence type="ECO:0000313" key="7">
    <source>
        <dbReference type="EMBL" id="NZA39982.1"/>
    </source>
</evidence>
<evidence type="ECO:0000256" key="3">
    <source>
        <dbReference type="ARBA" id="ARBA00023172"/>
    </source>
</evidence>
<gene>
    <name evidence="7" type="ORF">H0N91_18060</name>
</gene>
<dbReference type="EMBL" id="JACCKS010000029">
    <property type="protein sequence ID" value="NZA39982.1"/>
    <property type="molecule type" value="Genomic_DNA"/>
</dbReference>
<evidence type="ECO:0000256" key="1">
    <source>
        <dbReference type="ARBA" id="ARBA00008857"/>
    </source>
</evidence>
<evidence type="ECO:0000259" key="6">
    <source>
        <dbReference type="PROSITE" id="PS51900"/>
    </source>
</evidence>
<dbReference type="Gene3D" id="1.10.150.130">
    <property type="match status" value="1"/>
</dbReference>
<comment type="caution">
    <text evidence="7">The sequence shown here is derived from an EMBL/GenBank/DDBJ whole genome shotgun (WGS) entry which is preliminary data.</text>
</comment>
<dbReference type="Pfam" id="PF22022">
    <property type="entry name" value="Phage_int_M"/>
    <property type="match status" value="1"/>
</dbReference>
<evidence type="ECO:0000256" key="2">
    <source>
        <dbReference type="ARBA" id="ARBA00023125"/>
    </source>
</evidence>
<dbReference type="InterPro" id="IPR011010">
    <property type="entry name" value="DNA_brk_join_enz"/>
</dbReference>
<comment type="similarity">
    <text evidence="1">Belongs to the 'phage' integrase family.</text>
</comment>
<dbReference type="PANTHER" id="PTHR30349">
    <property type="entry name" value="PHAGE INTEGRASE-RELATED"/>
    <property type="match status" value="1"/>
</dbReference>
<dbReference type="InterPro" id="IPR053876">
    <property type="entry name" value="Phage_int_M"/>
</dbReference>
<proteinExistence type="inferred from homology"/>
<dbReference type="Gene3D" id="1.10.443.10">
    <property type="entry name" value="Intergrase catalytic core"/>
    <property type="match status" value="1"/>
</dbReference>
<dbReference type="CDD" id="cd01189">
    <property type="entry name" value="INT_ICEBs1_C_like"/>
    <property type="match status" value="1"/>
</dbReference>
<dbReference type="PROSITE" id="PS51900">
    <property type="entry name" value="CB"/>
    <property type="match status" value="1"/>
</dbReference>
<dbReference type="InterPro" id="IPR002104">
    <property type="entry name" value="Integrase_catalytic"/>
</dbReference>
<keyword evidence="3" id="KW-0233">DNA recombination</keyword>
<dbReference type="GO" id="GO:0006310">
    <property type="term" value="P:DNA recombination"/>
    <property type="evidence" value="ECO:0007669"/>
    <property type="project" value="UniProtKB-KW"/>
</dbReference>
<dbReference type="InterPro" id="IPR050090">
    <property type="entry name" value="Tyrosine_recombinase_XerCD"/>
</dbReference>
<dbReference type="SUPFAM" id="SSF56349">
    <property type="entry name" value="DNA breaking-rejoining enzymes"/>
    <property type="match status" value="1"/>
</dbReference>
<dbReference type="AlphaFoldDB" id="A0A1I5LQS6"/>
<dbReference type="RefSeq" id="WP_090413593.1">
    <property type="nucleotide sequence ID" value="NZ_CAJKZB010000004.1"/>
</dbReference>
<dbReference type="InterPro" id="IPR010998">
    <property type="entry name" value="Integrase_recombinase_N"/>
</dbReference>
<dbReference type="PANTHER" id="PTHR30349:SF41">
    <property type="entry name" value="INTEGRASE_RECOMBINASE PROTEIN MJ0367-RELATED"/>
    <property type="match status" value="1"/>
</dbReference>
<feature type="domain" description="Core-binding (CB)" evidence="6">
    <location>
        <begin position="15"/>
        <end position="95"/>
    </location>
</feature>
<keyword evidence="2 4" id="KW-0238">DNA-binding</keyword>
<evidence type="ECO:0000313" key="8">
    <source>
        <dbReference type="Proteomes" id="UP000586254"/>
    </source>
</evidence>